<evidence type="ECO:0000313" key="12">
    <source>
        <dbReference type="EMBL" id="RMZ93383.1"/>
    </source>
</evidence>
<dbReference type="GO" id="GO:0005737">
    <property type="term" value="C:cytoplasm"/>
    <property type="evidence" value="ECO:0007669"/>
    <property type="project" value="TreeGrafter"/>
</dbReference>
<keyword evidence="8" id="KW-1015">Disulfide bond</keyword>
<dbReference type="InterPro" id="IPR012674">
    <property type="entry name" value="Calycin"/>
</dbReference>
<feature type="chain" id="PRO_5017856798" description="Apolipoprotein D" evidence="10">
    <location>
        <begin position="21"/>
        <end position="195"/>
    </location>
</feature>
<dbReference type="GO" id="GO:0000302">
    <property type="term" value="P:response to reactive oxygen species"/>
    <property type="evidence" value="ECO:0007669"/>
    <property type="project" value="TreeGrafter"/>
</dbReference>
<evidence type="ECO:0000256" key="2">
    <source>
        <dbReference type="ARBA" id="ARBA00006889"/>
    </source>
</evidence>
<dbReference type="PRINTS" id="PR01273">
    <property type="entry name" value="INVTBRTCOLOR"/>
</dbReference>
<keyword evidence="7" id="KW-0446">Lipid-binding</keyword>
<evidence type="ECO:0000256" key="10">
    <source>
        <dbReference type="PIRNR" id="PIRNR036893"/>
    </source>
</evidence>
<evidence type="ECO:0000259" key="11">
    <source>
        <dbReference type="Pfam" id="PF08212"/>
    </source>
</evidence>
<keyword evidence="6 10" id="KW-0732">Signal</keyword>
<dbReference type="GO" id="GO:0006629">
    <property type="term" value="P:lipid metabolic process"/>
    <property type="evidence" value="ECO:0007669"/>
    <property type="project" value="TreeGrafter"/>
</dbReference>
<evidence type="ECO:0000256" key="1">
    <source>
        <dbReference type="ARBA" id="ARBA00004613"/>
    </source>
</evidence>
<dbReference type="InterPro" id="IPR000566">
    <property type="entry name" value="Lipocln_cytosolic_FA-bd_dom"/>
</dbReference>
<dbReference type="PIRSF" id="PIRSF036893">
    <property type="entry name" value="Lipocalin_ApoD"/>
    <property type="match status" value="1"/>
</dbReference>
<keyword evidence="9" id="KW-0325">Glycoprotein</keyword>
<evidence type="ECO:0000256" key="5">
    <source>
        <dbReference type="ARBA" id="ARBA00022525"/>
    </source>
</evidence>
<keyword evidence="13" id="KW-1185">Reference proteome</keyword>
<dbReference type="PANTHER" id="PTHR10612">
    <property type="entry name" value="APOLIPOPROTEIN D"/>
    <property type="match status" value="1"/>
</dbReference>
<evidence type="ECO:0000256" key="4">
    <source>
        <dbReference type="ARBA" id="ARBA00022448"/>
    </source>
</evidence>
<dbReference type="PROSITE" id="PS00213">
    <property type="entry name" value="LIPOCALIN"/>
    <property type="match status" value="1"/>
</dbReference>
<dbReference type="GO" id="GO:0031409">
    <property type="term" value="F:pigment binding"/>
    <property type="evidence" value="ECO:0007669"/>
    <property type="project" value="InterPro"/>
</dbReference>
<comment type="subcellular location">
    <subcellularLocation>
        <location evidence="1">Secreted</location>
    </subcellularLocation>
</comment>
<keyword evidence="4" id="KW-0813">Transport</keyword>
<reference evidence="12 13" key="1">
    <citation type="journal article" date="2018" name="Sci. Rep.">
        <title>Genomic signatures of local adaptation to the degree of environmental predictability in rotifers.</title>
        <authorList>
            <person name="Franch-Gras L."/>
            <person name="Hahn C."/>
            <person name="Garcia-Roger E.M."/>
            <person name="Carmona M.J."/>
            <person name="Serra M."/>
            <person name="Gomez A."/>
        </authorList>
    </citation>
    <scope>NUCLEOTIDE SEQUENCE [LARGE SCALE GENOMIC DNA]</scope>
    <source>
        <strain evidence="12">HYR1</strain>
    </source>
</reference>
<evidence type="ECO:0000256" key="8">
    <source>
        <dbReference type="ARBA" id="ARBA00023157"/>
    </source>
</evidence>
<sequence length="195" mass="22318">MLRQIFVIFLAFSHLYQTRASIYGFSFGSSCSQVPVISDFDISRYLGTWYEIERIPMFFERGLNCVTANYDLLSDSKISVKNSGIMKNGKSTSVIGEAHAPNADEEPNKLYVDFRNIGKHSDRKNAANYHVWLTDYDNYSLVYSCDIILGFIKFEAAWILSRSKELDEAKIEHLKRLLNSSGVDQTKLERVSQNC</sequence>
<dbReference type="FunFam" id="2.40.128.20:FF:000003">
    <property type="entry name" value="Apolipoprotein D"/>
    <property type="match status" value="1"/>
</dbReference>
<comment type="caution">
    <text evidence="12">The sequence shown here is derived from an EMBL/GenBank/DDBJ whole genome shotgun (WGS) entry which is preliminary data.</text>
</comment>
<organism evidence="12 13">
    <name type="scientific">Brachionus plicatilis</name>
    <name type="common">Marine rotifer</name>
    <name type="synonym">Brachionus muelleri</name>
    <dbReference type="NCBI Taxonomy" id="10195"/>
    <lineage>
        <taxon>Eukaryota</taxon>
        <taxon>Metazoa</taxon>
        <taxon>Spiralia</taxon>
        <taxon>Gnathifera</taxon>
        <taxon>Rotifera</taxon>
        <taxon>Eurotatoria</taxon>
        <taxon>Monogononta</taxon>
        <taxon>Pseudotrocha</taxon>
        <taxon>Ploima</taxon>
        <taxon>Brachionidae</taxon>
        <taxon>Brachionus</taxon>
    </lineage>
</organism>
<feature type="domain" description="Lipocalin/cytosolic fatty-acid binding" evidence="11">
    <location>
        <begin position="40"/>
        <end position="193"/>
    </location>
</feature>
<evidence type="ECO:0000256" key="9">
    <source>
        <dbReference type="ARBA" id="ARBA00023180"/>
    </source>
</evidence>
<dbReference type="Pfam" id="PF08212">
    <property type="entry name" value="Lipocalin_2"/>
    <property type="match status" value="1"/>
</dbReference>
<dbReference type="OrthoDB" id="565904at2759"/>
<dbReference type="Proteomes" id="UP000276133">
    <property type="component" value="Unassembled WGS sequence"/>
</dbReference>
<dbReference type="GO" id="GO:0008289">
    <property type="term" value="F:lipid binding"/>
    <property type="evidence" value="ECO:0007669"/>
    <property type="project" value="UniProtKB-KW"/>
</dbReference>
<dbReference type="PROSITE" id="PS51257">
    <property type="entry name" value="PROKAR_LIPOPROTEIN"/>
    <property type="match status" value="1"/>
</dbReference>
<evidence type="ECO:0000256" key="3">
    <source>
        <dbReference type="ARBA" id="ARBA00019890"/>
    </source>
</evidence>
<dbReference type="EMBL" id="REGN01013859">
    <property type="protein sequence ID" value="RMZ93383.1"/>
    <property type="molecule type" value="Genomic_DNA"/>
</dbReference>
<evidence type="ECO:0000256" key="7">
    <source>
        <dbReference type="ARBA" id="ARBA00023121"/>
    </source>
</evidence>
<dbReference type="InterPro" id="IPR003057">
    <property type="entry name" value="Invtbrt_color"/>
</dbReference>
<dbReference type="SUPFAM" id="SSF50814">
    <property type="entry name" value="Lipocalins"/>
    <property type="match status" value="1"/>
</dbReference>
<dbReference type="InterPro" id="IPR022271">
    <property type="entry name" value="Lipocalin_ApoD"/>
</dbReference>
<feature type="signal peptide" evidence="10">
    <location>
        <begin position="1"/>
        <end position="20"/>
    </location>
</feature>
<comment type="similarity">
    <text evidence="2 10">Belongs to the calycin superfamily. Lipocalin family.</text>
</comment>
<dbReference type="AlphaFoldDB" id="A0A3M7P300"/>
<dbReference type="PANTHER" id="PTHR10612:SF34">
    <property type="entry name" value="APOLIPOPROTEIN D"/>
    <property type="match status" value="1"/>
</dbReference>
<accession>A0A3M7P300</accession>
<gene>
    <name evidence="12" type="ORF">BpHYR1_023588</name>
</gene>
<dbReference type="CDD" id="cd19437">
    <property type="entry name" value="lipocalin_apoD-like"/>
    <property type="match status" value="1"/>
</dbReference>
<keyword evidence="5" id="KW-0964">Secreted</keyword>
<protein>
    <recommendedName>
        <fullName evidence="3">Apolipoprotein D</fullName>
    </recommendedName>
</protein>
<dbReference type="InterPro" id="IPR022272">
    <property type="entry name" value="Lipocalin_CS"/>
</dbReference>
<dbReference type="GO" id="GO:0005576">
    <property type="term" value="C:extracellular region"/>
    <property type="evidence" value="ECO:0007669"/>
    <property type="project" value="UniProtKB-SubCell"/>
</dbReference>
<evidence type="ECO:0000313" key="13">
    <source>
        <dbReference type="Proteomes" id="UP000276133"/>
    </source>
</evidence>
<dbReference type="Gene3D" id="2.40.128.20">
    <property type="match status" value="1"/>
</dbReference>
<proteinExistence type="inferred from homology"/>
<evidence type="ECO:0000256" key="6">
    <source>
        <dbReference type="ARBA" id="ARBA00022729"/>
    </source>
</evidence>
<name>A0A3M7P300_BRAPC</name>